<accession>A0A8D9GTZ9</accession>
<dbReference type="EC" id="3.1.3.16" evidence="1"/>
<comment type="cofactor">
    <cofactor evidence="1">
        <name>Mg(2+)</name>
        <dbReference type="ChEBI" id="CHEBI:18420"/>
    </cofactor>
</comment>
<reference evidence="4 5" key="1">
    <citation type="submission" date="2021-07" db="EMBL/GenBank/DDBJ databases">
        <authorList>
            <consortium name="Genoscope - CEA"/>
            <person name="William W."/>
        </authorList>
    </citation>
    <scope>NUCLEOTIDE SEQUENCE [LARGE SCALE GENOMIC DNA]</scope>
</reference>
<evidence type="ECO:0000313" key="4">
    <source>
        <dbReference type="EMBL" id="CAG7886404.1"/>
    </source>
</evidence>
<dbReference type="GO" id="GO:0046872">
    <property type="term" value="F:metal ion binding"/>
    <property type="evidence" value="ECO:0007669"/>
    <property type="project" value="UniProtKB-UniRule"/>
</dbReference>
<keyword evidence="1" id="KW-0460">Magnesium</keyword>
<dbReference type="AlphaFoldDB" id="A0A8D9GTZ9"/>
<gene>
    <name evidence="4" type="ORF">BRAPAZ1V2_A01P04800.2</name>
</gene>
<dbReference type="InterPro" id="IPR036457">
    <property type="entry name" value="PPM-type-like_dom_sf"/>
</dbReference>
<dbReference type="InterPro" id="IPR039123">
    <property type="entry name" value="PPTC7"/>
</dbReference>
<dbReference type="PROSITE" id="PS51746">
    <property type="entry name" value="PPM_2"/>
    <property type="match status" value="1"/>
</dbReference>
<keyword evidence="1" id="KW-0904">Protein phosphatase</keyword>
<name>A0A8D9GTZ9_BRACM</name>
<feature type="region of interest" description="Disordered" evidence="2">
    <location>
        <begin position="49"/>
        <end position="69"/>
    </location>
</feature>
<comment type="similarity">
    <text evidence="1">Belongs to the PP2C family.</text>
</comment>
<feature type="region of interest" description="Disordered" evidence="2">
    <location>
        <begin position="254"/>
        <end position="282"/>
    </location>
</feature>
<organism evidence="4 5">
    <name type="scientific">Brassica campestris</name>
    <name type="common">Field mustard</name>
    <dbReference type="NCBI Taxonomy" id="3711"/>
    <lineage>
        <taxon>Eukaryota</taxon>
        <taxon>Viridiplantae</taxon>
        <taxon>Streptophyta</taxon>
        <taxon>Embryophyta</taxon>
        <taxon>Tracheophyta</taxon>
        <taxon>Spermatophyta</taxon>
        <taxon>Magnoliopsida</taxon>
        <taxon>eudicotyledons</taxon>
        <taxon>Gunneridae</taxon>
        <taxon>Pentapetalae</taxon>
        <taxon>rosids</taxon>
        <taxon>malvids</taxon>
        <taxon>Brassicales</taxon>
        <taxon>Brassicaceae</taxon>
        <taxon>Brassiceae</taxon>
        <taxon>Brassica</taxon>
    </lineage>
</organism>
<dbReference type="SMART" id="SM00332">
    <property type="entry name" value="PP2Cc"/>
    <property type="match status" value="1"/>
</dbReference>
<evidence type="ECO:0000259" key="3">
    <source>
        <dbReference type="PROSITE" id="PS51746"/>
    </source>
</evidence>
<keyword evidence="1" id="KW-0479">Metal-binding</keyword>
<evidence type="ECO:0000256" key="1">
    <source>
        <dbReference type="RuleBase" id="RU366020"/>
    </source>
</evidence>
<evidence type="ECO:0000256" key="2">
    <source>
        <dbReference type="SAM" id="MobiDB-lite"/>
    </source>
</evidence>
<feature type="domain" description="PPM-type phosphatase" evidence="3">
    <location>
        <begin position="529"/>
        <end position="768"/>
    </location>
</feature>
<keyword evidence="1" id="KW-0378">Hydrolase</keyword>
<dbReference type="InterPro" id="IPR001932">
    <property type="entry name" value="PPM-type_phosphatase-like_dom"/>
</dbReference>
<protein>
    <recommendedName>
        <fullName evidence="1">Protein phosphatase</fullName>
        <ecNumber evidence="1">3.1.3.16</ecNumber>
    </recommendedName>
</protein>
<sequence>MADPLMVLSLQPPPFLIFSSSSLNRRWGLSRSGIRFSVSEFRLRTSQLQLSNSTSPSQSSSSSTAPEKLDLVSSTQLKDGSHVFRFGDATEVERYLESEEKARCFELEKKQRGKIAEEGVKDGHALVDLDPVSELESPKEKSAVKRKTVKSSTETVSEKEEKAVHASLSSVIKIKDRKRVRSPVKKKKETSSTVDVLGSGDEVEAKVANSIVSVAEAIPTSSTEEKTNENVEPLSSEVMEKVSVNEIRDCETNGYNQLTESRVEEQAGPGSSSSEHDSQLNDLKEVIKVSTVELDENLEEMEDLMKTFEAEENLVVESTATVELDVSPDELVAVSPEENHVVEPTATVALSPDELVDVSPEENLVVEPTATVAVSTDELVVVSPEEDVVVEPSATVAVTPDELVATSPEENLVVEPTATVAVSPDELVATSPDELISTSEATNHSVEEIAETPVIDTSEVANDEENVASTIEDEVAVIDSKIDNGSISKPVNDKNDEDLQLPEPEPAGLQPIEVASEREEIVSKAFYLESGSASLQNPNKALAGREDAYFIFENNWLGVADGVSQWSFEGISEGLYAQELMRNCQKIISDETAEICDDPVQVLHRSVNETKSSGSSTALIAHLTNNELHIANIGDSGFMVVRNRTVLQKSSPMFHHFCFPLHITQGDDVLKLAEVYHVNLEVGDVVITATDGLFDNLYEKEIVSIVCRLLEQGLEPQQRIAELVAAKAQEVGRSETERTPFGDAAKEEGHDGYRGGKLDAVTVIVSLVKTVSI</sequence>
<dbReference type="Gramene" id="A01p04800.2_BraZ1">
    <property type="protein sequence ID" value="A01p04800.2_BraZ1.CDS"/>
    <property type="gene ID" value="A01g04800.2_BraZ1"/>
</dbReference>
<dbReference type="PANTHER" id="PTHR12320:SF1">
    <property type="entry name" value="PROTEIN PHOSPHATASE PTC7 HOMOLOG"/>
    <property type="match status" value="1"/>
</dbReference>
<feature type="region of interest" description="Disordered" evidence="2">
    <location>
        <begin position="486"/>
        <end position="507"/>
    </location>
</feature>
<dbReference type="Gene3D" id="3.60.40.10">
    <property type="entry name" value="PPM-type phosphatase domain"/>
    <property type="match status" value="2"/>
</dbReference>
<evidence type="ECO:0000313" key="5">
    <source>
        <dbReference type="Proteomes" id="UP000694005"/>
    </source>
</evidence>
<dbReference type="SMART" id="SM00331">
    <property type="entry name" value="PP2C_SIG"/>
    <property type="match status" value="1"/>
</dbReference>
<dbReference type="Pfam" id="PF13672">
    <property type="entry name" value="PP2C_2"/>
    <property type="match status" value="1"/>
</dbReference>
<dbReference type="EMBL" id="LS974617">
    <property type="protein sequence ID" value="CAG7886404.1"/>
    <property type="molecule type" value="Genomic_DNA"/>
</dbReference>
<dbReference type="Proteomes" id="UP000694005">
    <property type="component" value="Chromosome A01"/>
</dbReference>
<dbReference type="GO" id="GO:0004722">
    <property type="term" value="F:protein serine/threonine phosphatase activity"/>
    <property type="evidence" value="ECO:0007669"/>
    <property type="project" value="UniProtKB-EC"/>
</dbReference>
<comment type="catalytic activity">
    <reaction evidence="1">
        <text>O-phospho-L-seryl-[protein] + H2O = L-seryl-[protein] + phosphate</text>
        <dbReference type="Rhea" id="RHEA:20629"/>
        <dbReference type="Rhea" id="RHEA-COMP:9863"/>
        <dbReference type="Rhea" id="RHEA-COMP:11604"/>
        <dbReference type="ChEBI" id="CHEBI:15377"/>
        <dbReference type="ChEBI" id="CHEBI:29999"/>
        <dbReference type="ChEBI" id="CHEBI:43474"/>
        <dbReference type="ChEBI" id="CHEBI:83421"/>
        <dbReference type="EC" id="3.1.3.16"/>
    </reaction>
</comment>
<dbReference type="PANTHER" id="PTHR12320">
    <property type="entry name" value="PROTEIN PHOSPHATASE 2C"/>
    <property type="match status" value="1"/>
</dbReference>
<dbReference type="SUPFAM" id="SSF81606">
    <property type="entry name" value="PP2C-like"/>
    <property type="match status" value="1"/>
</dbReference>
<proteinExistence type="inferred from homology"/>
<comment type="cofactor">
    <cofactor evidence="1">
        <name>Mn(2+)</name>
        <dbReference type="ChEBI" id="CHEBI:29035"/>
    </cofactor>
</comment>
<keyword evidence="1" id="KW-0464">Manganese</keyword>
<feature type="compositionally biased region" description="Low complexity" evidence="2">
    <location>
        <begin position="49"/>
        <end position="64"/>
    </location>
</feature>
<comment type="catalytic activity">
    <reaction evidence="1">
        <text>O-phospho-L-threonyl-[protein] + H2O = L-threonyl-[protein] + phosphate</text>
        <dbReference type="Rhea" id="RHEA:47004"/>
        <dbReference type="Rhea" id="RHEA-COMP:11060"/>
        <dbReference type="Rhea" id="RHEA-COMP:11605"/>
        <dbReference type="ChEBI" id="CHEBI:15377"/>
        <dbReference type="ChEBI" id="CHEBI:30013"/>
        <dbReference type="ChEBI" id="CHEBI:43474"/>
        <dbReference type="ChEBI" id="CHEBI:61977"/>
        <dbReference type="EC" id="3.1.3.16"/>
    </reaction>
</comment>
<feature type="region of interest" description="Disordered" evidence="2">
    <location>
        <begin position="137"/>
        <end position="162"/>
    </location>
</feature>